<dbReference type="KEGG" id="cuv:CUREI_00075"/>
<feature type="region of interest" description="Disordered" evidence="1">
    <location>
        <begin position="24"/>
        <end position="57"/>
    </location>
</feature>
<evidence type="ECO:0000313" key="4">
    <source>
        <dbReference type="Proteomes" id="UP000028939"/>
    </source>
</evidence>
<evidence type="ECO:0000256" key="1">
    <source>
        <dbReference type="SAM" id="MobiDB-lite"/>
    </source>
</evidence>
<protein>
    <submittedName>
        <fullName evidence="3">Uncharacterized protein</fullName>
    </submittedName>
</protein>
<feature type="compositionally biased region" description="Basic and acidic residues" evidence="1">
    <location>
        <begin position="44"/>
        <end position="57"/>
    </location>
</feature>
<dbReference type="EMBL" id="CP009215">
    <property type="protein sequence ID" value="AIL95938.1"/>
    <property type="molecule type" value="Genomic_DNA"/>
</dbReference>
<sequence length="118" mass="12531">MKKFTNAAAASVLAGAIVLSGTPAQAAETADTETAATTTTAAEKPAKEKKEELTWQERNERAQAQIDITSQRLDNGKKGLEVTDGIINSSSNLKDLFTPRIVKDGGLSTLLKIIGKFI</sequence>
<evidence type="ECO:0000313" key="3">
    <source>
        <dbReference type="EMBL" id="AIL95938.1"/>
    </source>
</evidence>
<keyword evidence="4" id="KW-1185">Reference proteome</keyword>
<proteinExistence type="predicted"/>
<feature type="compositionally biased region" description="Low complexity" evidence="1">
    <location>
        <begin position="24"/>
        <end position="43"/>
    </location>
</feature>
<feature type="chain" id="PRO_5001718767" evidence="2">
    <location>
        <begin position="27"/>
        <end position="118"/>
    </location>
</feature>
<dbReference type="RefSeq" id="WP_038608962.1">
    <property type="nucleotide sequence ID" value="NZ_CP009215.1"/>
</dbReference>
<dbReference type="AlphaFoldDB" id="A0A077HG56"/>
<dbReference type="HOGENOM" id="CLU_2069159_0_0_11"/>
<feature type="signal peptide" evidence="2">
    <location>
        <begin position="1"/>
        <end position="26"/>
    </location>
</feature>
<evidence type="ECO:0000256" key="2">
    <source>
        <dbReference type="SAM" id="SignalP"/>
    </source>
</evidence>
<gene>
    <name evidence="3" type="ORF">CUREI_00075</name>
</gene>
<dbReference type="Proteomes" id="UP000028939">
    <property type="component" value="Chromosome"/>
</dbReference>
<name>A0A077HG56_9CORY</name>
<accession>A0A077HG56</accession>
<dbReference type="OrthoDB" id="9960760at2"/>
<reference evidence="3 4" key="1">
    <citation type="submission" date="2014-08" db="EMBL/GenBank/DDBJ databases">
        <title>Complete genome sequence of Corynebacterium ureicelerivorans DSM 45051, a lipophilic and urea-splitting isolate from a blood culture of a septicaemia patient.</title>
        <authorList>
            <person name="Tippelt A."/>
            <person name="Albersmeier A."/>
            <person name="Brinkrolf K."/>
            <person name="Ruckert C."/>
            <person name="Tauch A."/>
        </authorList>
    </citation>
    <scope>NUCLEOTIDE SEQUENCE [LARGE SCALE GENOMIC DNA]</scope>
    <source>
        <strain evidence="3 4">IMMIB RIV-2301</strain>
    </source>
</reference>
<organism evidence="3 4">
    <name type="scientific">Corynebacterium ureicelerivorans</name>
    <dbReference type="NCBI Taxonomy" id="401472"/>
    <lineage>
        <taxon>Bacteria</taxon>
        <taxon>Bacillati</taxon>
        <taxon>Actinomycetota</taxon>
        <taxon>Actinomycetes</taxon>
        <taxon>Mycobacteriales</taxon>
        <taxon>Corynebacteriaceae</taxon>
        <taxon>Corynebacterium</taxon>
    </lineage>
</organism>
<keyword evidence="2" id="KW-0732">Signal</keyword>